<evidence type="ECO:0000313" key="2">
    <source>
        <dbReference type="EMBL" id="GFR26790.1"/>
    </source>
</evidence>
<organism evidence="2 3">
    <name type="scientific">Trichonephila clavata</name>
    <name type="common">Joro spider</name>
    <name type="synonym">Nephila clavata</name>
    <dbReference type="NCBI Taxonomy" id="2740835"/>
    <lineage>
        <taxon>Eukaryota</taxon>
        <taxon>Metazoa</taxon>
        <taxon>Ecdysozoa</taxon>
        <taxon>Arthropoda</taxon>
        <taxon>Chelicerata</taxon>
        <taxon>Arachnida</taxon>
        <taxon>Araneae</taxon>
        <taxon>Araneomorphae</taxon>
        <taxon>Entelegynae</taxon>
        <taxon>Araneoidea</taxon>
        <taxon>Nephilidae</taxon>
        <taxon>Trichonephila</taxon>
    </lineage>
</organism>
<keyword evidence="3" id="KW-1185">Reference proteome</keyword>
<sequence length="111" mass="12222">MIKKYKKKRQEELATAALHSTGGCISRTSISKHSTGPADDSFSRSLLQFGGTPERGIHPDTLEPTPGSFQSPMEHRNEAHTTPLLPDGPRKFHKSKTSPRHFLLSSSQVSL</sequence>
<evidence type="ECO:0000313" key="3">
    <source>
        <dbReference type="Proteomes" id="UP000887116"/>
    </source>
</evidence>
<accession>A0A8X6J9X9</accession>
<protein>
    <submittedName>
        <fullName evidence="2">Uncharacterized protein</fullName>
    </submittedName>
</protein>
<dbReference type="PROSITE" id="PS51257">
    <property type="entry name" value="PROKAR_LIPOPROTEIN"/>
    <property type="match status" value="1"/>
</dbReference>
<dbReference type="AlphaFoldDB" id="A0A8X6J9X9"/>
<dbReference type="Proteomes" id="UP000887116">
    <property type="component" value="Unassembled WGS sequence"/>
</dbReference>
<comment type="caution">
    <text evidence="2">The sequence shown here is derived from an EMBL/GenBank/DDBJ whole genome shotgun (WGS) entry which is preliminary data.</text>
</comment>
<reference evidence="2" key="1">
    <citation type="submission" date="2020-07" db="EMBL/GenBank/DDBJ databases">
        <title>Multicomponent nature underlies the extraordinary mechanical properties of spider dragline silk.</title>
        <authorList>
            <person name="Kono N."/>
            <person name="Nakamura H."/>
            <person name="Mori M."/>
            <person name="Yoshida Y."/>
            <person name="Ohtoshi R."/>
            <person name="Malay A.D."/>
            <person name="Moran D.A.P."/>
            <person name="Tomita M."/>
            <person name="Numata K."/>
            <person name="Arakawa K."/>
        </authorList>
    </citation>
    <scope>NUCLEOTIDE SEQUENCE</scope>
</reference>
<evidence type="ECO:0000256" key="1">
    <source>
        <dbReference type="SAM" id="MobiDB-lite"/>
    </source>
</evidence>
<gene>
    <name evidence="2" type="ORF">TNCT_154851</name>
</gene>
<name>A0A8X6J9X9_TRICU</name>
<proteinExistence type="predicted"/>
<dbReference type="EMBL" id="BMAO01018879">
    <property type="protein sequence ID" value="GFR26790.1"/>
    <property type="molecule type" value="Genomic_DNA"/>
</dbReference>
<feature type="region of interest" description="Disordered" evidence="1">
    <location>
        <begin position="16"/>
        <end position="111"/>
    </location>
</feature>